<dbReference type="Proteomes" id="UP000293142">
    <property type="component" value="Unassembled WGS sequence"/>
</dbReference>
<evidence type="ECO:0000256" key="3">
    <source>
        <dbReference type="ARBA" id="ARBA00022597"/>
    </source>
</evidence>
<dbReference type="EMBL" id="SIRE01000006">
    <property type="protein sequence ID" value="TBL79926.1"/>
    <property type="molecule type" value="Genomic_DNA"/>
</dbReference>
<dbReference type="SUPFAM" id="SSF55594">
    <property type="entry name" value="HPr-like"/>
    <property type="match status" value="1"/>
</dbReference>
<evidence type="ECO:0000259" key="4">
    <source>
        <dbReference type="PROSITE" id="PS51350"/>
    </source>
</evidence>
<feature type="domain" description="HPr" evidence="4">
    <location>
        <begin position="1"/>
        <end position="86"/>
    </location>
</feature>
<comment type="caution">
    <text evidence="5">The sequence shown here is derived from an EMBL/GenBank/DDBJ whole genome shotgun (WGS) entry which is preliminary data.</text>
</comment>
<dbReference type="InterPro" id="IPR000032">
    <property type="entry name" value="HPr-like"/>
</dbReference>
<evidence type="ECO:0000313" key="5">
    <source>
        <dbReference type="EMBL" id="TBL79926.1"/>
    </source>
</evidence>
<accession>A0A4Q9DUA2</accession>
<dbReference type="InterPro" id="IPR035895">
    <property type="entry name" value="HPr-like_sf"/>
</dbReference>
<dbReference type="PANTHER" id="PTHR33705">
    <property type="entry name" value="PHOSPHOCARRIER PROTEIN HPR"/>
    <property type="match status" value="1"/>
</dbReference>
<dbReference type="AlphaFoldDB" id="A0A4Q9DUA2"/>
<dbReference type="OrthoDB" id="2619788at2"/>
<organism evidence="5 6">
    <name type="scientific">Paenibacillus thalictri</name>
    <dbReference type="NCBI Taxonomy" id="2527873"/>
    <lineage>
        <taxon>Bacteria</taxon>
        <taxon>Bacillati</taxon>
        <taxon>Bacillota</taxon>
        <taxon>Bacilli</taxon>
        <taxon>Bacillales</taxon>
        <taxon>Paenibacillaceae</taxon>
        <taxon>Paenibacillus</taxon>
    </lineage>
</organism>
<evidence type="ECO:0000313" key="6">
    <source>
        <dbReference type="Proteomes" id="UP000293142"/>
    </source>
</evidence>
<dbReference type="Gene3D" id="3.30.1340.10">
    <property type="entry name" value="HPr-like"/>
    <property type="match status" value="1"/>
</dbReference>
<protein>
    <recommendedName>
        <fullName evidence="2">Phosphocarrier protein HPr</fullName>
    </recommendedName>
</protein>
<keyword evidence="6" id="KW-1185">Reference proteome</keyword>
<evidence type="ECO:0000256" key="1">
    <source>
        <dbReference type="ARBA" id="ARBA00003681"/>
    </source>
</evidence>
<dbReference type="PROSITE" id="PS51350">
    <property type="entry name" value="PTS_HPR_DOM"/>
    <property type="match status" value="1"/>
</dbReference>
<keyword evidence="3" id="KW-0813">Transport</keyword>
<gene>
    <name evidence="5" type="ORF">EYB31_10070</name>
</gene>
<comment type="function">
    <text evidence="1">General (non sugar-specific) component of the phosphoenolpyruvate-dependent sugar phosphotransferase system (sugar PTS). This major carbohydrate active-transport system catalyzes the phosphorylation of incoming sugar substrates concomitantly with their translocation across the cell membrane. The phosphoryl group from phosphoenolpyruvate (PEP) is transferred to the phosphoryl carrier protein HPr by enzyme I. Phospho-HPr then transfers it to the PTS EIIA domain.</text>
</comment>
<dbReference type="RefSeq" id="WP_131013172.1">
    <property type="nucleotide sequence ID" value="NZ_SIRE01000006.1"/>
</dbReference>
<reference evidence="5 6" key="1">
    <citation type="submission" date="2019-02" db="EMBL/GenBank/DDBJ databases">
        <title>Paenibacillus sp. nov., isolated from surface-sterilized tissue of Thalictrum simplex L.</title>
        <authorList>
            <person name="Tuo L."/>
        </authorList>
    </citation>
    <scope>NUCLEOTIDE SEQUENCE [LARGE SCALE GENOMIC DNA]</scope>
    <source>
        <strain evidence="5 6">N2SHLJ1</strain>
    </source>
</reference>
<keyword evidence="3" id="KW-0762">Sugar transport</keyword>
<evidence type="ECO:0000256" key="2">
    <source>
        <dbReference type="ARBA" id="ARBA00020422"/>
    </source>
</evidence>
<dbReference type="Pfam" id="PF00381">
    <property type="entry name" value="PTS-HPr"/>
    <property type="match status" value="1"/>
</dbReference>
<proteinExistence type="predicted"/>
<name>A0A4Q9DUA2_9BACL</name>
<dbReference type="PANTHER" id="PTHR33705:SF1">
    <property type="entry name" value="PHOSPHOCARRIER PROTEIN HPR"/>
    <property type="match status" value="1"/>
</dbReference>
<dbReference type="InterPro" id="IPR050399">
    <property type="entry name" value="HPr"/>
</dbReference>
<sequence length="86" mass="9766">MRVHDITVPKHLNSLDLQELSRHASKFSSNVTIRYDQENSHQVEVDVKSLLGMLLMPIEEGTHITIVTKGSDEKEAIDSICDFFIN</sequence>